<keyword evidence="1" id="KW-1133">Transmembrane helix</keyword>
<feature type="transmembrane region" description="Helical" evidence="1">
    <location>
        <begin position="132"/>
        <end position="149"/>
    </location>
</feature>
<evidence type="ECO:0000256" key="1">
    <source>
        <dbReference type="SAM" id="Phobius"/>
    </source>
</evidence>
<dbReference type="AlphaFoldDB" id="A0A3B0VHJ8"/>
<dbReference type="EMBL" id="UOEU01001000">
    <property type="protein sequence ID" value="VAW43015.1"/>
    <property type="molecule type" value="Genomic_DNA"/>
</dbReference>
<keyword evidence="1" id="KW-0812">Transmembrane</keyword>
<reference evidence="3" key="1">
    <citation type="submission" date="2018-06" db="EMBL/GenBank/DDBJ databases">
        <authorList>
            <person name="Zhirakovskaya E."/>
        </authorList>
    </citation>
    <scope>NUCLEOTIDE SEQUENCE</scope>
</reference>
<sequence>MNREELHNLIDQRFNLEELKTLCFNLHVDYDSLPSEGKRAKIRELILGFERIDKINELVEKCQEMRPSVSWPNSAKNPQSLSQTEAMIPKSTQHFSAPKRINEPQKQLWIIILVASPIIGLVGIFYAFTPVIFLVLMLSLQVIIGLKINVLSEIRVFAPASAIIAIISMSLFGSTTSLDVGDIQRILGA</sequence>
<gene>
    <name evidence="3" type="ORF">MNBD_CHLOROFLEXI01-1846</name>
</gene>
<feature type="transmembrane region" description="Helical" evidence="1">
    <location>
        <begin position="156"/>
        <end position="173"/>
    </location>
</feature>
<feature type="domain" description="Effector-associated" evidence="2">
    <location>
        <begin position="6"/>
        <end position="67"/>
    </location>
</feature>
<dbReference type="Pfam" id="PF19960">
    <property type="entry name" value="EAD7"/>
    <property type="match status" value="1"/>
</dbReference>
<protein>
    <recommendedName>
        <fullName evidence="2">Effector-associated domain-containing protein</fullName>
    </recommendedName>
</protein>
<name>A0A3B0VHJ8_9ZZZZ</name>
<proteinExistence type="predicted"/>
<accession>A0A3B0VHJ8</accession>
<keyword evidence="1" id="KW-0472">Membrane</keyword>
<organism evidence="3">
    <name type="scientific">hydrothermal vent metagenome</name>
    <dbReference type="NCBI Taxonomy" id="652676"/>
    <lineage>
        <taxon>unclassified sequences</taxon>
        <taxon>metagenomes</taxon>
        <taxon>ecological metagenomes</taxon>
    </lineage>
</organism>
<evidence type="ECO:0000313" key="3">
    <source>
        <dbReference type="EMBL" id="VAW43015.1"/>
    </source>
</evidence>
<feature type="transmembrane region" description="Helical" evidence="1">
    <location>
        <begin position="108"/>
        <end position="126"/>
    </location>
</feature>
<evidence type="ECO:0000259" key="2">
    <source>
        <dbReference type="Pfam" id="PF19960"/>
    </source>
</evidence>
<dbReference type="InterPro" id="IPR045435">
    <property type="entry name" value="EAD7"/>
</dbReference>